<comment type="caution">
    <text evidence="3">The sequence shown here is derived from an EMBL/GenBank/DDBJ whole genome shotgun (WGS) entry which is preliminary data.</text>
</comment>
<dbReference type="PANTHER" id="PTHR13281">
    <property type="entry name" value="TRANSMEMBRANE PROTEIN 70, MITOCHONDRIAL"/>
    <property type="match status" value="1"/>
</dbReference>
<protein>
    <recommendedName>
        <fullName evidence="5">Transmembrane protein 70</fullName>
    </recommendedName>
</protein>
<dbReference type="Pfam" id="PF06979">
    <property type="entry name" value="TMEM70"/>
    <property type="match status" value="1"/>
</dbReference>
<dbReference type="InterPro" id="IPR045325">
    <property type="entry name" value="TMEM70/TMEM186/TMEM223"/>
</dbReference>
<organism evidence="3 4">
    <name type="scientific">Molorchus minor</name>
    <dbReference type="NCBI Taxonomy" id="1323400"/>
    <lineage>
        <taxon>Eukaryota</taxon>
        <taxon>Metazoa</taxon>
        <taxon>Ecdysozoa</taxon>
        <taxon>Arthropoda</taxon>
        <taxon>Hexapoda</taxon>
        <taxon>Insecta</taxon>
        <taxon>Pterygota</taxon>
        <taxon>Neoptera</taxon>
        <taxon>Endopterygota</taxon>
        <taxon>Coleoptera</taxon>
        <taxon>Polyphaga</taxon>
        <taxon>Cucujiformia</taxon>
        <taxon>Chrysomeloidea</taxon>
        <taxon>Cerambycidae</taxon>
        <taxon>Lamiinae</taxon>
        <taxon>Monochamini</taxon>
        <taxon>Molorchus</taxon>
    </lineage>
</organism>
<accession>A0ABQ9J577</accession>
<feature type="transmembrane region" description="Helical" evidence="2">
    <location>
        <begin position="106"/>
        <end position="128"/>
    </location>
</feature>
<keyword evidence="2" id="KW-0472">Membrane</keyword>
<reference evidence="3" key="1">
    <citation type="journal article" date="2023" name="Insect Mol. Biol.">
        <title>Genome sequencing provides insights into the evolution of gene families encoding plant cell wall-degrading enzymes in longhorned beetles.</title>
        <authorList>
            <person name="Shin N.R."/>
            <person name="Okamura Y."/>
            <person name="Kirsch R."/>
            <person name="Pauchet Y."/>
        </authorList>
    </citation>
    <scope>NUCLEOTIDE SEQUENCE</scope>
    <source>
        <strain evidence="3">MMC_N1</strain>
    </source>
</reference>
<evidence type="ECO:0000256" key="2">
    <source>
        <dbReference type="SAM" id="Phobius"/>
    </source>
</evidence>
<dbReference type="Proteomes" id="UP001162164">
    <property type="component" value="Unassembled WGS sequence"/>
</dbReference>
<evidence type="ECO:0000256" key="1">
    <source>
        <dbReference type="ARBA" id="ARBA00005280"/>
    </source>
</evidence>
<dbReference type="EMBL" id="JAPWTJ010001245">
    <property type="protein sequence ID" value="KAJ8973076.1"/>
    <property type="molecule type" value="Genomic_DNA"/>
</dbReference>
<sequence>MSLNTCRMFSQVKQLFRHNNLFYPVLLQLTKVEVTPTRLIFNIDNRLASTSVNSKDSENNIKQIYYGVLTPQIRAVKMFSLSSSLVGIISQPFLYKEIAATGNIPVIVAAYSFIGFFTVVTPVLLHFITKKYITHLEYNTASDSYIARTVNFFCLTKETKFKTEDVGSTRCTRMFTTFFAKGKALFLDPRMFENPEHYAKIMGYDKPINFKLSEKPSPDTRSSQD</sequence>
<evidence type="ECO:0000313" key="4">
    <source>
        <dbReference type="Proteomes" id="UP001162164"/>
    </source>
</evidence>
<keyword evidence="2" id="KW-1133">Transmembrane helix</keyword>
<gene>
    <name evidence="3" type="ORF">NQ317_002292</name>
</gene>
<comment type="similarity">
    <text evidence="1">Belongs to the TMEM70 family.</text>
</comment>
<evidence type="ECO:0000313" key="3">
    <source>
        <dbReference type="EMBL" id="KAJ8973076.1"/>
    </source>
</evidence>
<evidence type="ECO:0008006" key="5">
    <source>
        <dbReference type="Google" id="ProtNLM"/>
    </source>
</evidence>
<keyword evidence="2" id="KW-0812">Transmembrane</keyword>
<dbReference type="PANTHER" id="PTHR13281:SF0">
    <property type="entry name" value="TRANSMEMBRANE PROTEIN 70, MITOCHONDRIAL"/>
    <property type="match status" value="1"/>
</dbReference>
<proteinExistence type="inferred from homology"/>
<keyword evidence="4" id="KW-1185">Reference proteome</keyword>
<dbReference type="InterPro" id="IPR009724">
    <property type="entry name" value="TMEM70"/>
</dbReference>
<name>A0ABQ9J577_9CUCU</name>